<gene>
    <name evidence="3" type="ORF">J3U87_13095</name>
</gene>
<dbReference type="InterPro" id="IPR053156">
    <property type="entry name" value="T6SS_TssM-like"/>
</dbReference>
<dbReference type="RefSeq" id="WP_237383487.1">
    <property type="nucleotide sequence ID" value="NZ_CP071793.1"/>
</dbReference>
<feature type="transmembrane region" description="Helical" evidence="1">
    <location>
        <begin position="38"/>
        <end position="58"/>
    </location>
</feature>
<dbReference type="InterPro" id="IPR025743">
    <property type="entry name" value="TssM1_N"/>
</dbReference>
<dbReference type="InterPro" id="IPR027417">
    <property type="entry name" value="P-loop_NTPase"/>
</dbReference>
<dbReference type="EMBL" id="CP071793">
    <property type="protein sequence ID" value="QTD53384.1"/>
    <property type="molecule type" value="Genomic_DNA"/>
</dbReference>
<dbReference type="PANTHER" id="PTHR36153">
    <property type="entry name" value="INNER MEMBRANE PROTEIN-RELATED"/>
    <property type="match status" value="1"/>
</dbReference>
<dbReference type="Proteomes" id="UP000663929">
    <property type="component" value="Chromosome"/>
</dbReference>
<dbReference type="SUPFAM" id="SSF52540">
    <property type="entry name" value="P-loop containing nucleoside triphosphate hydrolases"/>
    <property type="match status" value="1"/>
</dbReference>
<evidence type="ECO:0000313" key="3">
    <source>
        <dbReference type="EMBL" id="QTD53384.1"/>
    </source>
</evidence>
<evidence type="ECO:0000256" key="1">
    <source>
        <dbReference type="SAM" id="Phobius"/>
    </source>
</evidence>
<evidence type="ECO:0000313" key="4">
    <source>
        <dbReference type="Proteomes" id="UP000663929"/>
    </source>
</evidence>
<keyword evidence="1" id="KW-1133">Transmembrane helix</keyword>
<proteinExistence type="predicted"/>
<reference evidence="3" key="1">
    <citation type="submission" date="2021-03" db="EMBL/GenBank/DDBJ databases">
        <title>Acanthopleuribacteraceae sp. M133.</title>
        <authorList>
            <person name="Wang G."/>
        </authorList>
    </citation>
    <scope>NUCLEOTIDE SEQUENCE</scope>
    <source>
        <strain evidence="3">M133</strain>
    </source>
</reference>
<keyword evidence="1" id="KW-0812">Transmembrane</keyword>
<dbReference type="KEGG" id="scor:J3U87_13095"/>
<feature type="transmembrane region" description="Helical" evidence="1">
    <location>
        <begin position="429"/>
        <end position="449"/>
    </location>
</feature>
<dbReference type="PANTHER" id="PTHR36153:SF1">
    <property type="entry name" value="TYPE VI SECRETION SYSTEM COMPONENT TSSM1"/>
    <property type="match status" value="1"/>
</dbReference>
<evidence type="ECO:0000259" key="2">
    <source>
        <dbReference type="Pfam" id="PF14331"/>
    </source>
</evidence>
<keyword evidence="1" id="KW-0472">Membrane</keyword>
<keyword evidence="4" id="KW-1185">Reference proteome</keyword>
<organism evidence="3 4">
    <name type="scientific">Sulfidibacter corallicola</name>
    <dbReference type="NCBI Taxonomy" id="2818388"/>
    <lineage>
        <taxon>Bacteria</taxon>
        <taxon>Pseudomonadati</taxon>
        <taxon>Acidobacteriota</taxon>
        <taxon>Holophagae</taxon>
        <taxon>Acanthopleuribacterales</taxon>
        <taxon>Acanthopleuribacteraceae</taxon>
        <taxon>Sulfidibacter</taxon>
    </lineage>
</organism>
<feature type="transmembrane region" description="Helical" evidence="1">
    <location>
        <begin position="7"/>
        <end position="32"/>
    </location>
</feature>
<dbReference type="Pfam" id="PF14331">
    <property type="entry name" value="IcmF-related_N"/>
    <property type="match status" value="1"/>
</dbReference>
<feature type="domain" description="Type VI secretion system component TssM1 N-terminal" evidence="2">
    <location>
        <begin position="180"/>
        <end position="433"/>
    </location>
</feature>
<name>A0A8A4TW73_SULCO</name>
<accession>A0A8A4TW73</accession>
<protein>
    <recommendedName>
        <fullName evidence="2">Type VI secretion system component TssM1 N-terminal domain-containing protein</fullName>
    </recommendedName>
</protein>
<sequence>MTKLFDLIRLIPGSAKIVTVVLIIFGSLFVVYQRWGRNAALTLAIGVAVVFLIIFIYNKVVKYRESRKGAAFGKALEESAGPSKEEVKVAVGELGEKWSEAMDNLRDTKIDLYQLPWYLLIGEPQSGKSTTLKFSGLKFPIGVESISGGGGTRNCDWWFTEQGVILDTAGRFTFQEGTATDSAEWEYFLGLLAKYRPYCPINGVILVIPVDALLNDPDSTLETKARNISDKLANIQRMLAIQFPVYVLITKCDQIFGFTQFFNKLNADQQREMFGWSNQEQSTGFSLETFEHSFNQIATRIDQIRNSHFSQPHLHDDVDKTFIFPEEFRTIREPLKRYMHIIFEGSVYKDPLYFRGYYITSGMQEGQPIIKACQAMFQGGAMPENLEKIFTRSRAFFIRDFYSEKVFPEEGLVQRAADLMRKDKMKRRFIYAVNLGILLLGALFVFFMWRSLSKRLDPPKQAIDQTMHTLAQVEGSFFRDAAARRSIYLALSDLKLVVNSTRDSGFLLFFKTRQNALTEHLQDTFAYLFLDRIMLEMFDQVDAQLREFQVANADQTVSSDKELELLTNALKELKRWQFAQAKGELDDLRDPTITPFLDLVVDPAWDREDEELAALLGESTLKKTLERWFVEVNSRSSDKLSTFFKRYMVNRTSGIYKGLDEKVEVFYATQHELDLYRKKAGLMEDLDNTYAAIQRPNLDRLEYHQKLVELNAFFSDANLEIIANPNDRYLSYQEIRLRIAQSMGEEYVDVLPKPEEEATDENGERSLIGEAGDLFEGAAKSLKALEERRAVLPAASQFVKKMRFQKLDQLPDPRKEYPPGPNGNLVYPDLNVNFHKNIVARYMAKFGETNVPYDGIASSQKDLNGKLDNLFNEAATRIDLLRDLFTSDVYEFIDMYKDDPRAQERYEEAIKRYYDATSQRELRQLENTLNAVLKTVPTEVPAAPNRWRSIVSTFDQITEKGQNFQQFVKLPDDVLLREFNGRPKRNILRIYGAESGPLKATEGYSSRITEALKTFSNALASLDTIKDAELKRNESFYLSARFEQYADLQIKNNVIKAYGDKRSVPVYLEPHLDALDQWSTNAIDAFFFRVRSSDPCPQCGANKRKLTKAVRDAGVGFPMRFNSQVKVTPKTGEGAIISPSITPRERLDELFDTLALYKPDNRTPALENYIKKQGLENFLEDAFAWEEAVRSMISEGLEISYKMEDKPGFVNQGRTKNITADFTLVEMSGAFIGRNLSLNSPSFTKLDKNDSAEDDKLIFRLFNDTPGNRAESLVTVEGGYLGIFAFALDGSSANDTRDRFTREITLPLNTGNTEVKGLFHFKTSRSIPAPPDWSRILTR</sequence>